<evidence type="ECO:0000313" key="2">
    <source>
        <dbReference type="EMBL" id="TCN41463.1"/>
    </source>
</evidence>
<organism evidence="2 3">
    <name type="scientific">Shinella granuli</name>
    <dbReference type="NCBI Taxonomy" id="323621"/>
    <lineage>
        <taxon>Bacteria</taxon>
        <taxon>Pseudomonadati</taxon>
        <taxon>Pseudomonadota</taxon>
        <taxon>Alphaproteobacteria</taxon>
        <taxon>Hyphomicrobiales</taxon>
        <taxon>Rhizobiaceae</taxon>
        <taxon>Shinella</taxon>
    </lineage>
</organism>
<evidence type="ECO:0000259" key="1">
    <source>
        <dbReference type="Pfam" id="PF01636"/>
    </source>
</evidence>
<protein>
    <submittedName>
        <fullName evidence="2">Phosphotransferase family enzyme</fullName>
    </submittedName>
</protein>
<dbReference type="EMBL" id="SLVX01000013">
    <property type="protein sequence ID" value="TCN41463.1"/>
    <property type="molecule type" value="Genomic_DNA"/>
</dbReference>
<sequence>MDSRTPDLRDLLGKRVRILHTKRRLSIQKRIVEFEQQTYVLHFFLRKSTKERFEAAVRKLQEAGISAQHVCAGTRSRREALRAGGHWLALSFLPGTPLTRKAHPKALAALGGTLAKLNAIEGAAAGALFERRRPVLPHEAYLLLNGAAHTPEEQRWIEESLARMRRLPANQLTHGDLYGSNIIEQDDHAIGLIDYELMTYDVSGIELAATLMRPFCRQSAQRQSLLQGYLAACPAALADIWQRHAADLVFTAATRLLAARQKRIRHLAIRDRLLTAGERVLPASMRTRARDRRAAITRNIASARENEAYYRHIARTMIGLCLAEPAIDPVRLLEQCDALFRKTP</sequence>
<proteinExistence type="predicted"/>
<dbReference type="InterPro" id="IPR011009">
    <property type="entry name" value="Kinase-like_dom_sf"/>
</dbReference>
<dbReference type="AlphaFoldDB" id="A0A4R2CLJ0"/>
<feature type="domain" description="Aminoglycoside phosphotransferase" evidence="1">
    <location>
        <begin position="35"/>
        <end position="237"/>
    </location>
</feature>
<name>A0A4R2CLJ0_SHIGR</name>
<gene>
    <name evidence="2" type="ORF">EV665_11349</name>
</gene>
<dbReference type="RefSeq" id="WP_133035350.1">
    <property type="nucleotide sequence ID" value="NZ_BAABEI010000012.1"/>
</dbReference>
<keyword evidence="3" id="KW-1185">Reference proteome</keyword>
<keyword evidence="2" id="KW-0808">Transferase</keyword>
<dbReference type="Proteomes" id="UP000295351">
    <property type="component" value="Unassembled WGS sequence"/>
</dbReference>
<dbReference type="SUPFAM" id="SSF56112">
    <property type="entry name" value="Protein kinase-like (PK-like)"/>
    <property type="match status" value="1"/>
</dbReference>
<comment type="caution">
    <text evidence="2">The sequence shown here is derived from an EMBL/GenBank/DDBJ whole genome shotgun (WGS) entry which is preliminary data.</text>
</comment>
<dbReference type="GO" id="GO:0016740">
    <property type="term" value="F:transferase activity"/>
    <property type="evidence" value="ECO:0007669"/>
    <property type="project" value="UniProtKB-KW"/>
</dbReference>
<dbReference type="InterPro" id="IPR002575">
    <property type="entry name" value="Aminoglycoside_PTrfase"/>
</dbReference>
<dbReference type="Gene3D" id="3.90.1200.10">
    <property type="match status" value="1"/>
</dbReference>
<reference evidence="2 3" key="1">
    <citation type="submission" date="2019-03" db="EMBL/GenBank/DDBJ databases">
        <title>Genomic Encyclopedia of Type Strains, Phase IV (KMG-IV): sequencing the most valuable type-strain genomes for metagenomic binning, comparative biology and taxonomic classification.</title>
        <authorList>
            <person name="Goeker M."/>
        </authorList>
    </citation>
    <scope>NUCLEOTIDE SEQUENCE [LARGE SCALE GENOMIC DNA]</scope>
    <source>
        <strain evidence="2 3">DSM 18401</strain>
    </source>
</reference>
<accession>A0A4R2CLJ0</accession>
<evidence type="ECO:0000313" key="3">
    <source>
        <dbReference type="Proteomes" id="UP000295351"/>
    </source>
</evidence>
<dbReference type="Pfam" id="PF01636">
    <property type="entry name" value="APH"/>
    <property type="match status" value="1"/>
</dbReference>